<evidence type="ECO:0000313" key="2">
    <source>
        <dbReference type="EMBL" id="NGZ88421.1"/>
    </source>
</evidence>
<protein>
    <submittedName>
        <fullName evidence="2">Uncharacterized protein</fullName>
    </submittedName>
</protein>
<feature type="transmembrane region" description="Helical" evidence="1">
    <location>
        <begin position="12"/>
        <end position="32"/>
    </location>
</feature>
<dbReference type="RefSeq" id="WP_166108538.1">
    <property type="nucleotide sequence ID" value="NZ_JAADJT010000022.1"/>
</dbReference>
<reference evidence="3" key="1">
    <citation type="submission" date="2023-07" db="EMBL/GenBank/DDBJ databases">
        <title>Duganella aceri sp. nov., isolated from tree sap.</title>
        <authorList>
            <person name="Kim I.S."/>
        </authorList>
    </citation>
    <scope>NUCLEOTIDE SEQUENCE [LARGE SCALE GENOMIC DNA]</scope>
    <source>
        <strain evidence="3">SAP-35</strain>
    </source>
</reference>
<organism evidence="2 3">
    <name type="scientific">Duganella aceris</name>
    <dbReference type="NCBI Taxonomy" id="2703883"/>
    <lineage>
        <taxon>Bacteria</taxon>
        <taxon>Pseudomonadati</taxon>
        <taxon>Pseudomonadota</taxon>
        <taxon>Betaproteobacteria</taxon>
        <taxon>Burkholderiales</taxon>
        <taxon>Oxalobacteraceae</taxon>
        <taxon>Telluria group</taxon>
        <taxon>Duganella</taxon>
    </lineage>
</organism>
<name>A0ABX0FUN5_9BURK</name>
<comment type="caution">
    <text evidence="2">The sequence shown here is derived from an EMBL/GenBank/DDBJ whole genome shotgun (WGS) entry which is preliminary data.</text>
</comment>
<keyword evidence="1" id="KW-0472">Membrane</keyword>
<feature type="transmembrane region" description="Helical" evidence="1">
    <location>
        <begin position="72"/>
        <end position="96"/>
    </location>
</feature>
<accession>A0ABX0FUN5</accession>
<keyword evidence="3" id="KW-1185">Reference proteome</keyword>
<keyword evidence="1" id="KW-0812">Transmembrane</keyword>
<feature type="transmembrane region" description="Helical" evidence="1">
    <location>
        <begin position="38"/>
        <end position="60"/>
    </location>
</feature>
<dbReference type="EMBL" id="JAADJT010000022">
    <property type="protein sequence ID" value="NGZ88421.1"/>
    <property type="molecule type" value="Genomic_DNA"/>
</dbReference>
<gene>
    <name evidence="2" type="ORF">GW587_29720</name>
</gene>
<evidence type="ECO:0000313" key="3">
    <source>
        <dbReference type="Proteomes" id="UP000666369"/>
    </source>
</evidence>
<proteinExistence type="predicted"/>
<keyword evidence="1" id="KW-1133">Transmembrane helix</keyword>
<evidence type="ECO:0000256" key="1">
    <source>
        <dbReference type="SAM" id="Phobius"/>
    </source>
</evidence>
<dbReference type="PROSITE" id="PS51257">
    <property type="entry name" value="PROKAR_LIPOPROTEIN"/>
    <property type="match status" value="1"/>
</dbReference>
<sequence length="105" mass="11199">MHIARAKQPIAAAAVTLVCWIGGVACFLPPLLQHTRQSVLLMIAAGLGIAISLILHLIFIGMAAKRLGRSPALWVIVALCGFPIASIIGLILFEWFSDEENQAPA</sequence>
<dbReference type="Proteomes" id="UP000666369">
    <property type="component" value="Unassembled WGS sequence"/>
</dbReference>